<dbReference type="Proteomes" id="UP001280897">
    <property type="component" value="Unassembled WGS sequence"/>
</dbReference>
<dbReference type="EMBL" id="JAWJAV010000003">
    <property type="protein sequence ID" value="MDV2621157.1"/>
    <property type="molecule type" value="Genomic_DNA"/>
</dbReference>
<evidence type="ECO:0000313" key="2">
    <source>
        <dbReference type="Proteomes" id="UP001280897"/>
    </source>
</evidence>
<organism evidence="1 2">
    <name type="scientific">Pediococcus acidilactici</name>
    <dbReference type="NCBI Taxonomy" id="1254"/>
    <lineage>
        <taxon>Bacteria</taxon>
        <taxon>Bacillati</taxon>
        <taxon>Bacillota</taxon>
        <taxon>Bacilli</taxon>
        <taxon>Lactobacillales</taxon>
        <taxon>Lactobacillaceae</taxon>
        <taxon>Pediococcus</taxon>
        <taxon>Pediococcus acidilactici group</taxon>
    </lineage>
</organism>
<comment type="caution">
    <text evidence="1">The sequence shown here is derived from an EMBL/GenBank/DDBJ whole genome shotgun (WGS) entry which is preliminary data.</text>
</comment>
<accession>A0AAW8YGB1</accession>
<dbReference type="Pfam" id="PF06854">
    <property type="entry name" value="Phage_Gp15"/>
    <property type="match status" value="1"/>
</dbReference>
<reference evidence="1" key="2">
    <citation type="submission" date="2023-10" db="EMBL/GenBank/DDBJ databases">
        <authorList>
            <person name="Khurajog B."/>
        </authorList>
    </citation>
    <scope>NUCLEOTIDE SEQUENCE</scope>
    <source>
        <strain evidence="1">BF9</strain>
    </source>
</reference>
<proteinExistence type="predicted"/>
<dbReference type="AlphaFoldDB" id="A0AAW8YGB1"/>
<dbReference type="InterPro" id="IPR009660">
    <property type="entry name" value="Phage_A500_Gp15"/>
</dbReference>
<sequence>MLSLTDKLESTMMTGIGEVEFKLAFNNVLEWYKVSENDDLKWTAKVELGWQNFFDGFGLTFETADDYEVAVKALGDLNDYIHQEPYNNIEGDDQSGPSPKSFSYTQDAEAIYASFIFDYGIDLLDEMDKLRWEKFRALFNNLSAKSPLMRIIDIRQSSTEGLEGNALTSLIEKQNYYALEGQSTSAVDDAIGSMFNMLAVQAKQGQ</sequence>
<reference evidence="1" key="1">
    <citation type="journal article" date="2023" name="PeerJ">
        <title>Selection and evaluation of lactic acid bacteria from chicken feces in Thailand as potential probiotics.</title>
        <authorList>
            <person name="Khurajog B."/>
            <person name="Disastra Y."/>
            <person name="Lawwyne L.D."/>
            <person name="Sirichokchatchawan W."/>
            <person name="Niyomtham W."/>
            <person name="Yindee J."/>
            <person name="Hampson D.J."/>
            <person name="Prapasarakul N."/>
        </authorList>
    </citation>
    <scope>NUCLEOTIDE SEQUENCE</scope>
    <source>
        <strain evidence="1">BF9</strain>
    </source>
</reference>
<name>A0AAW8YGB1_PEDAC</name>
<protein>
    <submittedName>
        <fullName evidence="1">Gp15 family bacteriophage protein</fullName>
    </submittedName>
</protein>
<gene>
    <name evidence="1" type="ORF">R0G89_05355</name>
</gene>
<evidence type="ECO:0000313" key="1">
    <source>
        <dbReference type="EMBL" id="MDV2621157.1"/>
    </source>
</evidence>
<dbReference type="RefSeq" id="WP_133279918.1">
    <property type="nucleotide sequence ID" value="NZ_CBCRXK010000002.1"/>
</dbReference>